<gene>
    <name evidence="3" type="ordered locus">Trad_2569</name>
</gene>
<dbReference type="CDD" id="cd06170">
    <property type="entry name" value="LuxR_C_like"/>
    <property type="match status" value="1"/>
</dbReference>
<dbReference type="Proteomes" id="UP000000379">
    <property type="component" value="Chromosome"/>
</dbReference>
<dbReference type="eggNOG" id="COG2199">
    <property type="taxonomic scope" value="Bacteria"/>
</dbReference>
<protein>
    <submittedName>
        <fullName evidence="3">Transcriptional regulator, LuxR family</fullName>
    </submittedName>
</protein>
<dbReference type="PROSITE" id="PS00622">
    <property type="entry name" value="HTH_LUXR_1"/>
    <property type="match status" value="1"/>
</dbReference>
<name>D7CTX8_TRURR</name>
<evidence type="ECO:0000313" key="4">
    <source>
        <dbReference type="Proteomes" id="UP000000379"/>
    </source>
</evidence>
<dbReference type="PANTHER" id="PTHR43214">
    <property type="entry name" value="TWO-COMPONENT RESPONSE REGULATOR"/>
    <property type="match status" value="1"/>
</dbReference>
<sequence>MLTPPTDWALLSNRLLLLQELMVGLSKLRVEEVLRRAAAGVGWVFDGAALRVFEVGELEPAPLVSRGRVVLPGDGEAYVALFAGPPAPCYLALTGLALGEPREFRLAALFCEHLIAALEAAGYREALERQAHTDWLTGLPNQRSFEELARAPQGALLSEVGALGVLECCHDASGARGDLLLRRFAEALARALPAGARAFRTGTFQITVLLSAAAPSWDALEAALRRDALGIKSGWAHPGAGDDLAALVARASAALEAAPPAPPATPPVVRCGFGALQTLYTSWVRPLPAPASLVIDVPHGYAFDLLSGEGAPARPVLVLTEGASEPYLRDLAALSPEGLIAGRVTEAEVRVALERVAAGERFYQGPTLGDDGLFPREREVWRLVARGLSNAQIAGALGVREKTVANYVTSLQEKLHLSSRVALALRYLGRLEALEPP</sequence>
<dbReference type="SMART" id="SM00421">
    <property type="entry name" value="HTH_LUXR"/>
    <property type="match status" value="1"/>
</dbReference>
<organism evidence="3 4">
    <name type="scientific">Truepera radiovictrix (strain DSM 17093 / CIP 108686 / LMG 22925 / RQ-24)</name>
    <dbReference type="NCBI Taxonomy" id="649638"/>
    <lineage>
        <taxon>Bacteria</taxon>
        <taxon>Thermotogati</taxon>
        <taxon>Deinococcota</taxon>
        <taxon>Deinococci</taxon>
        <taxon>Trueperales</taxon>
        <taxon>Trueperaceae</taxon>
        <taxon>Truepera</taxon>
    </lineage>
</organism>
<feature type="domain" description="HTH luxR-type" evidence="2">
    <location>
        <begin position="366"/>
        <end position="431"/>
    </location>
</feature>
<dbReference type="RefSeq" id="WP_013179036.1">
    <property type="nucleotide sequence ID" value="NC_014221.1"/>
</dbReference>
<dbReference type="Pfam" id="PF00196">
    <property type="entry name" value="GerE"/>
    <property type="match status" value="1"/>
</dbReference>
<dbReference type="SMART" id="SM00267">
    <property type="entry name" value="GGDEF"/>
    <property type="match status" value="1"/>
</dbReference>
<evidence type="ECO:0000256" key="1">
    <source>
        <dbReference type="ARBA" id="ARBA00023125"/>
    </source>
</evidence>
<dbReference type="InterPro" id="IPR036388">
    <property type="entry name" value="WH-like_DNA-bd_sf"/>
</dbReference>
<dbReference type="STRING" id="649638.Trad_2569"/>
<dbReference type="InterPro" id="IPR016032">
    <property type="entry name" value="Sig_transdc_resp-reg_C-effctor"/>
</dbReference>
<reference evidence="3 4" key="2">
    <citation type="journal article" date="2011" name="Stand. Genomic Sci.">
        <title>Complete genome sequence of Truepera radiovictrix type strain (RQ-24).</title>
        <authorList>
            <person name="Ivanova N."/>
            <person name="Rohde C."/>
            <person name="Munk C."/>
            <person name="Nolan M."/>
            <person name="Lucas S."/>
            <person name="Del Rio T.G."/>
            <person name="Tice H."/>
            <person name="Deshpande S."/>
            <person name="Cheng J.F."/>
            <person name="Tapia R."/>
            <person name="Han C."/>
            <person name="Goodwin L."/>
            <person name="Pitluck S."/>
            <person name="Liolios K."/>
            <person name="Mavromatis K."/>
            <person name="Mikhailova N."/>
            <person name="Pati A."/>
            <person name="Chen A."/>
            <person name="Palaniappan K."/>
            <person name="Land M."/>
            <person name="Hauser L."/>
            <person name="Chang Y.J."/>
            <person name="Jeffries C.D."/>
            <person name="Brambilla E."/>
            <person name="Rohde M."/>
            <person name="Goker M."/>
            <person name="Tindall B.J."/>
            <person name="Woyke T."/>
            <person name="Bristow J."/>
            <person name="Eisen J.A."/>
            <person name="Markowitz V."/>
            <person name="Hugenholtz P."/>
            <person name="Kyrpides N.C."/>
            <person name="Klenk H.P."/>
            <person name="Lapidus A."/>
        </authorList>
    </citation>
    <scope>NUCLEOTIDE SEQUENCE [LARGE SCALE GENOMIC DNA]</scope>
    <source>
        <strain evidence="4">DSM 17093 / CIP 108686 / LMG 22925 / RQ-24</strain>
    </source>
</reference>
<dbReference type="Gene3D" id="1.10.10.10">
    <property type="entry name" value="Winged helix-like DNA-binding domain superfamily/Winged helix DNA-binding domain"/>
    <property type="match status" value="1"/>
</dbReference>
<dbReference type="InterPro" id="IPR000792">
    <property type="entry name" value="Tscrpt_reg_LuxR_C"/>
</dbReference>
<keyword evidence="4" id="KW-1185">Reference proteome</keyword>
<dbReference type="AlphaFoldDB" id="D7CTX8"/>
<evidence type="ECO:0000259" key="2">
    <source>
        <dbReference type="PROSITE" id="PS50043"/>
    </source>
</evidence>
<dbReference type="GO" id="GO:0003677">
    <property type="term" value="F:DNA binding"/>
    <property type="evidence" value="ECO:0007669"/>
    <property type="project" value="UniProtKB-KW"/>
</dbReference>
<dbReference type="Gene3D" id="3.30.70.270">
    <property type="match status" value="1"/>
</dbReference>
<accession>D7CTX8</accession>
<proteinExistence type="predicted"/>
<dbReference type="PROSITE" id="PS50043">
    <property type="entry name" value="HTH_LUXR_2"/>
    <property type="match status" value="1"/>
</dbReference>
<reference evidence="4" key="1">
    <citation type="submission" date="2010-05" db="EMBL/GenBank/DDBJ databases">
        <title>The complete genome of Truepera radiovictris DSM 17093.</title>
        <authorList>
            <consortium name="US DOE Joint Genome Institute (JGI-PGF)"/>
            <person name="Lucas S."/>
            <person name="Copeland A."/>
            <person name="Lapidus A."/>
            <person name="Glavina del Rio T."/>
            <person name="Dalin E."/>
            <person name="Tice H."/>
            <person name="Bruce D."/>
            <person name="Goodwin L."/>
            <person name="Pitluck S."/>
            <person name="Kyrpides N."/>
            <person name="Mavromatis K."/>
            <person name="Ovchinnikova G."/>
            <person name="Munk A.C."/>
            <person name="Detter J.C."/>
            <person name="Han C."/>
            <person name="Tapia R."/>
            <person name="Land M."/>
            <person name="Hauser L."/>
            <person name="Markowitz V."/>
            <person name="Cheng J.-F."/>
            <person name="Hugenholtz P."/>
            <person name="Woyke T."/>
            <person name="Wu D."/>
            <person name="Tindall B."/>
            <person name="Pomrenke H.G."/>
            <person name="Brambilla E."/>
            <person name="Klenk H.-P."/>
            <person name="Eisen J.A."/>
        </authorList>
    </citation>
    <scope>NUCLEOTIDE SEQUENCE [LARGE SCALE GENOMIC DNA]</scope>
    <source>
        <strain evidence="4">DSM 17093 / CIP 108686 / LMG 22925 / RQ-24</strain>
    </source>
</reference>
<dbReference type="eggNOG" id="COG2197">
    <property type="taxonomic scope" value="Bacteria"/>
</dbReference>
<dbReference type="InterPro" id="IPR043128">
    <property type="entry name" value="Rev_trsase/Diguanyl_cyclase"/>
</dbReference>
<dbReference type="EMBL" id="CP002049">
    <property type="protein sequence ID" value="ADI15675.1"/>
    <property type="molecule type" value="Genomic_DNA"/>
</dbReference>
<dbReference type="GO" id="GO:0006355">
    <property type="term" value="P:regulation of DNA-templated transcription"/>
    <property type="evidence" value="ECO:0007669"/>
    <property type="project" value="InterPro"/>
</dbReference>
<dbReference type="InterPro" id="IPR000160">
    <property type="entry name" value="GGDEF_dom"/>
</dbReference>
<dbReference type="InterPro" id="IPR039420">
    <property type="entry name" value="WalR-like"/>
</dbReference>
<dbReference type="SUPFAM" id="SSF46894">
    <property type="entry name" value="C-terminal effector domain of the bipartite response regulators"/>
    <property type="match status" value="1"/>
</dbReference>
<keyword evidence="1" id="KW-0238">DNA-binding</keyword>
<dbReference type="PRINTS" id="PR00038">
    <property type="entry name" value="HTHLUXR"/>
</dbReference>
<dbReference type="KEGG" id="tra:Trad_2569"/>
<evidence type="ECO:0000313" key="3">
    <source>
        <dbReference type="EMBL" id="ADI15675.1"/>
    </source>
</evidence>
<dbReference type="HOGENOM" id="CLU_626907_0_0_0"/>